<dbReference type="AlphaFoldDB" id="A0AAV5R0I6"/>
<proteinExistence type="predicted"/>
<dbReference type="Proteomes" id="UP001378960">
    <property type="component" value="Unassembled WGS sequence"/>
</dbReference>
<name>A0AAV5R0I6_PICKL</name>
<protein>
    <recommendedName>
        <fullName evidence="2">Transcription regulator Rua1 C-terminal domain-containing protein</fullName>
    </recommendedName>
</protein>
<evidence type="ECO:0000256" key="1">
    <source>
        <dbReference type="SAM" id="MobiDB-lite"/>
    </source>
</evidence>
<accession>A0AAV5R0I6</accession>
<feature type="compositionally biased region" description="Polar residues" evidence="1">
    <location>
        <begin position="1"/>
        <end position="10"/>
    </location>
</feature>
<reference evidence="3 4" key="1">
    <citation type="journal article" date="2023" name="Elife">
        <title>Identification of key yeast species and microbe-microbe interactions impacting larval growth of Drosophila in the wild.</title>
        <authorList>
            <person name="Mure A."/>
            <person name="Sugiura Y."/>
            <person name="Maeda R."/>
            <person name="Honda K."/>
            <person name="Sakurai N."/>
            <person name="Takahashi Y."/>
            <person name="Watada M."/>
            <person name="Katoh T."/>
            <person name="Gotoh A."/>
            <person name="Gotoh Y."/>
            <person name="Taniguchi I."/>
            <person name="Nakamura K."/>
            <person name="Hayashi T."/>
            <person name="Katayama T."/>
            <person name="Uemura T."/>
            <person name="Hattori Y."/>
        </authorList>
    </citation>
    <scope>NUCLEOTIDE SEQUENCE [LARGE SCALE GENOMIC DNA]</scope>
    <source>
        <strain evidence="3 4">PK-24</strain>
    </source>
</reference>
<keyword evidence="4" id="KW-1185">Reference proteome</keyword>
<dbReference type="EMBL" id="BTGB01000001">
    <property type="protein sequence ID" value="GMM45063.1"/>
    <property type="molecule type" value="Genomic_DNA"/>
</dbReference>
<evidence type="ECO:0000313" key="3">
    <source>
        <dbReference type="EMBL" id="GMM45063.1"/>
    </source>
</evidence>
<sequence>MLRTYTSQDYDNAADGYSSSDSEHDIDLREPIIEPPRIKFDEACIQRNNRVLHNRHSFFNKIIGKDFIDSSESSSRKNIKRSKKKSASKIREVKKDEVKKTNSRVSFHYVSAKDNNSDINYTDDEPKSTLVKIVPNASKKETDEELEERIFKPVLNIPPRKVHGFKNAAQYTVFYKASKNKSGKPKALKRRLAEADDNSKFSIFDVTEQHLLTTYGTAEYFWNIMETRHFKDEIEKSHHISGNLGIDGIEPTNYLFTNVFLFMPNGMNIDHFKGRDKEFGWEYRYNPEQILKKLPLRCSGQLVNFYEPFVIRFKTDDSGRKVSEQGLCPYCPVDHDYEKRFCYDNKFFSLRGMAYDSHLSMYHGVYASGNEMPIPVFVEDDNKFHLICNECHRKHELDPAPTKEITTKSVLDFFQHCTTRHFHRKIPGLTTKQFAKTDKSKLLYGEKLYAPHVSRNLPFKKHLSIMNGNKE</sequence>
<evidence type="ECO:0000259" key="2">
    <source>
        <dbReference type="Pfam" id="PF14616"/>
    </source>
</evidence>
<comment type="caution">
    <text evidence="3">The sequence shown here is derived from an EMBL/GenBank/DDBJ whole genome shotgun (WGS) entry which is preliminary data.</text>
</comment>
<organism evidence="3 4">
    <name type="scientific">Pichia kluyveri</name>
    <name type="common">Yeast</name>
    <dbReference type="NCBI Taxonomy" id="36015"/>
    <lineage>
        <taxon>Eukaryota</taxon>
        <taxon>Fungi</taxon>
        <taxon>Dikarya</taxon>
        <taxon>Ascomycota</taxon>
        <taxon>Saccharomycotina</taxon>
        <taxon>Pichiomycetes</taxon>
        <taxon>Pichiales</taxon>
        <taxon>Pichiaceae</taxon>
        <taxon>Pichia</taxon>
    </lineage>
</organism>
<dbReference type="InterPro" id="IPR028012">
    <property type="entry name" value="Rua1_C"/>
</dbReference>
<feature type="domain" description="Transcription regulator Rua1 C-terminal" evidence="2">
    <location>
        <begin position="303"/>
        <end position="421"/>
    </location>
</feature>
<evidence type="ECO:0000313" key="4">
    <source>
        <dbReference type="Proteomes" id="UP001378960"/>
    </source>
</evidence>
<gene>
    <name evidence="3" type="ORF">DAPK24_016380</name>
</gene>
<dbReference type="Pfam" id="PF14616">
    <property type="entry name" value="Rua1_C"/>
    <property type="match status" value="1"/>
</dbReference>
<feature type="region of interest" description="Disordered" evidence="1">
    <location>
        <begin position="1"/>
        <end position="25"/>
    </location>
</feature>